<feature type="compositionally biased region" description="Gly residues" evidence="1">
    <location>
        <begin position="211"/>
        <end position="240"/>
    </location>
</feature>
<sequence length="367" mass="39248">MLPPRMQKLPLTPPVRPFVIVVDDVVDVGNQDDDISIDGVKEREAAPAYSVVMHDVASRKLVDDVGKPLQTTPTDGVKKNRPWVLEEKVDLVECMREDDALMANASGRIKCMKRSKRNEWVVKRMSERGWNKIAEDYRKKWSELTNKLRIVRDKCGGSAKPSYWDMTGEQFEQQLWEAMEWYKNLTGDGASTKAQASRGVGTVGTLDMGVGTQGVGTSGGGGPGGTSDGAGKPMGPGPSHGGDAPIPGGGTTDESESARKICRTGSRKTHASQNSAPPVSSVAQAMHESTSAYCESLDRALEKAVGTLGRASKESVTVNAVRIGDMATQIGNVATTMQLKNHVLEMLVGVMARRRGSPGGGDDPASP</sequence>
<dbReference type="Proteomes" id="UP000265515">
    <property type="component" value="Unassembled WGS sequence"/>
</dbReference>
<feature type="region of interest" description="Disordered" evidence="1">
    <location>
        <begin position="209"/>
        <end position="278"/>
    </location>
</feature>
<dbReference type="Gramene" id="GBG75423">
    <property type="protein sequence ID" value="GBG75423"/>
    <property type="gene ID" value="CBR_g20053"/>
</dbReference>
<protein>
    <recommendedName>
        <fullName evidence="4">Myb-like domain-containing protein</fullName>
    </recommendedName>
</protein>
<evidence type="ECO:0000313" key="3">
    <source>
        <dbReference type="Proteomes" id="UP000265515"/>
    </source>
</evidence>
<gene>
    <name evidence="2" type="ORF">CBR_g20053</name>
</gene>
<dbReference type="EMBL" id="BFEA01000224">
    <property type="protein sequence ID" value="GBG75423.1"/>
    <property type="molecule type" value="Genomic_DNA"/>
</dbReference>
<reference evidence="2 3" key="1">
    <citation type="journal article" date="2018" name="Cell">
        <title>The Chara Genome: Secondary Complexity and Implications for Plant Terrestrialization.</title>
        <authorList>
            <person name="Nishiyama T."/>
            <person name="Sakayama H."/>
            <person name="Vries J.D."/>
            <person name="Buschmann H."/>
            <person name="Saint-Marcoux D."/>
            <person name="Ullrich K.K."/>
            <person name="Haas F.B."/>
            <person name="Vanderstraeten L."/>
            <person name="Becker D."/>
            <person name="Lang D."/>
            <person name="Vosolsobe S."/>
            <person name="Rombauts S."/>
            <person name="Wilhelmsson P.K.I."/>
            <person name="Janitza P."/>
            <person name="Kern R."/>
            <person name="Heyl A."/>
            <person name="Rumpler F."/>
            <person name="Villalobos L.I.A.C."/>
            <person name="Clay J.M."/>
            <person name="Skokan R."/>
            <person name="Toyoda A."/>
            <person name="Suzuki Y."/>
            <person name="Kagoshima H."/>
            <person name="Schijlen E."/>
            <person name="Tajeshwar N."/>
            <person name="Catarino B."/>
            <person name="Hetherington A.J."/>
            <person name="Saltykova A."/>
            <person name="Bonnot C."/>
            <person name="Breuninger H."/>
            <person name="Symeonidi A."/>
            <person name="Radhakrishnan G.V."/>
            <person name="Van Nieuwerburgh F."/>
            <person name="Deforce D."/>
            <person name="Chang C."/>
            <person name="Karol K.G."/>
            <person name="Hedrich R."/>
            <person name="Ulvskov P."/>
            <person name="Glockner G."/>
            <person name="Delwiche C.F."/>
            <person name="Petrasek J."/>
            <person name="Van de Peer Y."/>
            <person name="Friml J."/>
            <person name="Beilby M."/>
            <person name="Dolan L."/>
            <person name="Kohara Y."/>
            <person name="Sugano S."/>
            <person name="Fujiyama A."/>
            <person name="Delaux P.-M."/>
            <person name="Quint M."/>
            <person name="TheiBen G."/>
            <person name="Hagemann M."/>
            <person name="Harholt J."/>
            <person name="Dunand C."/>
            <person name="Zachgo S."/>
            <person name="Langdale J."/>
            <person name="Maumus F."/>
            <person name="Straeten D.V.D."/>
            <person name="Gould S.B."/>
            <person name="Rensing S.A."/>
        </authorList>
    </citation>
    <scope>NUCLEOTIDE SEQUENCE [LARGE SCALE GENOMIC DNA]</scope>
    <source>
        <strain evidence="2 3">S276</strain>
    </source>
</reference>
<name>A0A388KZP5_CHABU</name>
<evidence type="ECO:0008006" key="4">
    <source>
        <dbReference type="Google" id="ProtNLM"/>
    </source>
</evidence>
<organism evidence="2 3">
    <name type="scientific">Chara braunii</name>
    <name type="common">Braun's stonewort</name>
    <dbReference type="NCBI Taxonomy" id="69332"/>
    <lineage>
        <taxon>Eukaryota</taxon>
        <taxon>Viridiplantae</taxon>
        <taxon>Streptophyta</taxon>
        <taxon>Charophyceae</taxon>
        <taxon>Charales</taxon>
        <taxon>Characeae</taxon>
        <taxon>Chara</taxon>
    </lineage>
</organism>
<evidence type="ECO:0000256" key="1">
    <source>
        <dbReference type="SAM" id="MobiDB-lite"/>
    </source>
</evidence>
<dbReference type="AlphaFoldDB" id="A0A388KZP5"/>
<keyword evidence="3" id="KW-1185">Reference proteome</keyword>
<accession>A0A388KZP5</accession>
<feature type="compositionally biased region" description="Basic residues" evidence="1">
    <location>
        <begin position="260"/>
        <end position="270"/>
    </location>
</feature>
<comment type="caution">
    <text evidence="2">The sequence shown here is derived from an EMBL/GenBank/DDBJ whole genome shotgun (WGS) entry which is preliminary data.</text>
</comment>
<proteinExistence type="predicted"/>
<evidence type="ECO:0000313" key="2">
    <source>
        <dbReference type="EMBL" id="GBG75423.1"/>
    </source>
</evidence>